<evidence type="ECO:0000256" key="2">
    <source>
        <dbReference type="SAM" id="SignalP"/>
    </source>
</evidence>
<dbReference type="Proteomes" id="UP001500466">
    <property type="component" value="Unassembled WGS sequence"/>
</dbReference>
<keyword evidence="4" id="KW-1185">Reference proteome</keyword>
<organism evidence="3 4">
    <name type="scientific">Yinghuangia aomiensis</name>
    <dbReference type="NCBI Taxonomy" id="676205"/>
    <lineage>
        <taxon>Bacteria</taxon>
        <taxon>Bacillati</taxon>
        <taxon>Actinomycetota</taxon>
        <taxon>Actinomycetes</taxon>
        <taxon>Kitasatosporales</taxon>
        <taxon>Streptomycetaceae</taxon>
        <taxon>Yinghuangia</taxon>
    </lineage>
</organism>
<protein>
    <submittedName>
        <fullName evidence="3">Uncharacterized protein</fullName>
    </submittedName>
</protein>
<evidence type="ECO:0000313" key="4">
    <source>
        <dbReference type="Proteomes" id="UP001500466"/>
    </source>
</evidence>
<keyword evidence="1" id="KW-0812">Transmembrane</keyword>
<sequence length="266" mass="28333">MLAAVLTLSWVVTPAPAFAGDPEGLRVYGDNCLIVPEDIWGVTFHYYCAIPDTMDQWNQWTASDAQYVPDGEPKTNLDITPPKCRAASVPSCSKGSMMKWMQDVGTVADLHENPCDGLPAKWRSLCVSPVGQNPCLSAKSDMARNKCQQHYPGFKQLTPGQLSPDESCQNLTGGDRQKCLLALGPSQTKSEGADIELQDGLQEGLGWLLLAACTACFVGVLLTGAGMAGAWYTGNPALVHFTRLGWVILAAIGVGSASGVASIFLL</sequence>
<gene>
    <name evidence="3" type="ORF">GCM10023205_71130</name>
</gene>
<keyword evidence="2" id="KW-0732">Signal</keyword>
<feature type="signal peptide" evidence="2">
    <location>
        <begin position="1"/>
        <end position="19"/>
    </location>
</feature>
<feature type="transmembrane region" description="Helical" evidence="1">
    <location>
        <begin position="244"/>
        <end position="265"/>
    </location>
</feature>
<keyword evidence="1" id="KW-0472">Membrane</keyword>
<evidence type="ECO:0000256" key="1">
    <source>
        <dbReference type="SAM" id="Phobius"/>
    </source>
</evidence>
<reference evidence="4" key="1">
    <citation type="journal article" date="2019" name="Int. J. Syst. Evol. Microbiol.">
        <title>The Global Catalogue of Microorganisms (GCM) 10K type strain sequencing project: providing services to taxonomists for standard genome sequencing and annotation.</title>
        <authorList>
            <consortium name="The Broad Institute Genomics Platform"/>
            <consortium name="The Broad Institute Genome Sequencing Center for Infectious Disease"/>
            <person name="Wu L."/>
            <person name="Ma J."/>
        </authorList>
    </citation>
    <scope>NUCLEOTIDE SEQUENCE [LARGE SCALE GENOMIC DNA]</scope>
    <source>
        <strain evidence="4">JCM 17986</strain>
    </source>
</reference>
<dbReference type="RefSeq" id="WP_345679947.1">
    <property type="nucleotide sequence ID" value="NZ_BAABHS010000038.1"/>
</dbReference>
<proteinExistence type="predicted"/>
<name>A0ABP9I686_9ACTN</name>
<dbReference type="EMBL" id="BAABHS010000038">
    <property type="protein sequence ID" value="GAA4989727.1"/>
    <property type="molecule type" value="Genomic_DNA"/>
</dbReference>
<keyword evidence="1" id="KW-1133">Transmembrane helix</keyword>
<feature type="chain" id="PRO_5045160114" evidence="2">
    <location>
        <begin position="20"/>
        <end position="266"/>
    </location>
</feature>
<accession>A0ABP9I686</accession>
<feature type="transmembrane region" description="Helical" evidence="1">
    <location>
        <begin position="205"/>
        <end position="232"/>
    </location>
</feature>
<evidence type="ECO:0000313" key="3">
    <source>
        <dbReference type="EMBL" id="GAA4989727.1"/>
    </source>
</evidence>
<comment type="caution">
    <text evidence="3">The sequence shown here is derived from an EMBL/GenBank/DDBJ whole genome shotgun (WGS) entry which is preliminary data.</text>
</comment>